<evidence type="ECO:0000313" key="2">
    <source>
        <dbReference type="Proteomes" id="UP000249842"/>
    </source>
</evidence>
<dbReference type="AlphaFoldDB" id="A0A328AX24"/>
<name>A0A328AX24_9CAUL</name>
<dbReference type="Gene3D" id="1.10.490.110">
    <property type="entry name" value="Uncharacterized conserved protein DUF2267"/>
    <property type="match status" value="1"/>
</dbReference>
<reference evidence="2" key="1">
    <citation type="submission" date="2018-05" db="EMBL/GenBank/DDBJ databases">
        <authorList>
            <person name="Li X."/>
        </authorList>
    </citation>
    <scope>NUCLEOTIDE SEQUENCE [LARGE SCALE GENOMIC DNA]</scope>
    <source>
        <strain evidence="2">HKS-05</strain>
    </source>
</reference>
<dbReference type="RefSeq" id="WP_111456933.1">
    <property type="nucleotide sequence ID" value="NZ_QFYP01000001.1"/>
</dbReference>
<dbReference type="OrthoDB" id="20942at2"/>
<gene>
    <name evidence="1" type="ORF">DJ021_07400</name>
</gene>
<protein>
    <submittedName>
        <fullName evidence="1">DUF2267 domain-containing protein</fullName>
    </submittedName>
</protein>
<dbReference type="Pfam" id="PF10025">
    <property type="entry name" value="DUF2267"/>
    <property type="match status" value="1"/>
</dbReference>
<comment type="caution">
    <text evidence="1">The sequence shown here is derived from an EMBL/GenBank/DDBJ whole genome shotgun (WGS) entry which is preliminary data.</text>
</comment>
<dbReference type="Proteomes" id="UP000249842">
    <property type="component" value="Unassembled WGS sequence"/>
</dbReference>
<dbReference type="InterPro" id="IPR038282">
    <property type="entry name" value="DUF2267_sf"/>
</dbReference>
<dbReference type="EMBL" id="QFYP01000001">
    <property type="protein sequence ID" value="RAK59640.1"/>
    <property type="molecule type" value="Genomic_DNA"/>
</dbReference>
<organism evidence="1 2">
    <name type="scientific">Phenylobacterium hankyongense</name>
    <dbReference type="NCBI Taxonomy" id="1813876"/>
    <lineage>
        <taxon>Bacteria</taxon>
        <taxon>Pseudomonadati</taxon>
        <taxon>Pseudomonadota</taxon>
        <taxon>Alphaproteobacteria</taxon>
        <taxon>Caulobacterales</taxon>
        <taxon>Caulobacteraceae</taxon>
        <taxon>Phenylobacterium</taxon>
    </lineage>
</organism>
<evidence type="ECO:0000313" key="1">
    <source>
        <dbReference type="EMBL" id="RAK59640.1"/>
    </source>
</evidence>
<accession>A0A328AX24</accession>
<keyword evidence="2" id="KW-1185">Reference proteome</keyword>
<proteinExistence type="predicted"/>
<dbReference type="InterPro" id="IPR018727">
    <property type="entry name" value="DUF2267"/>
</dbReference>
<sequence>MSVTGLPVFDTTVQETNLWLKKVEAELASLDRQRSYEATRAVLHALRDRLEPDQAMNFAAQLPMLMRGFMTEGWKVSASPSGERLASEFLLHVEEKLPASYPLDVAETTRGVLTALSHQMGKDSIRKLMMQLPKDIRHLFPAALQTQ</sequence>